<gene>
    <name evidence="2" type="ORF">BDZ94DRAFT_1263814</name>
</gene>
<keyword evidence="3" id="KW-1185">Reference proteome</keyword>
<sequence>MHVLSPSLLHSQRSESTEGKKNNLLIRRCLILGTYPLILGCSISLISLNCNAFIRWAGWRCCWF</sequence>
<dbReference type="AlphaFoldDB" id="A0A9P5Y0T4"/>
<evidence type="ECO:0000313" key="2">
    <source>
        <dbReference type="EMBL" id="KAF9461357.1"/>
    </source>
</evidence>
<reference evidence="2" key="1">
    <citation type="submission" date="2020-11" db="EMBL/GenBank/DDBJ databases">
        <authorList>
            <consortium name="DOE Joint Genome Institute"/>
            <person name="Ahrendt S."/>
            <person name="Riley R."/>
            <person name="Andreopoulos W."/>
            <person name="Labutti K."/>
            <person name="Pangilinan J."/>
            <person name="Ruiz-Duenas F.J."/>
            <person name="Barrasa J.M."/>
            <person name="Sanchez-Garcia M."/>
            <person name="Camarero S."/>
            <person name="Miyauchi S."/>
            <person name="Serrano A."/>
            <person name="Linde D."/>
            <person name="Babiker R."/>
            <person name="Drula E."/>
            <person name="Ayuso-Fernandez I."/>
            <person name="Pacheco R."/>
            <person name="Padilla G."/>
            <person name="Ferreira P."/>
            <person name="Barriuso J."/>
            <person name="Kellner H."/>
            <person name="Castanera R."/>
            <person name="Alfaro M."/>
            <person name="Ramirez L."/>
            <person name="Pisabarro A.G."/>
            <person name="Kuo A."/>
            <person name="Tritt A."/>
            <person name="Lipzen A."/>
            <person name="He G."/>
            <person name="Yan M."/>
            <person name="Ng V."/>
            <person name="Cullen D."/>
            <person name="Martin F."/>
            <person name="Rosso M.-N."/>
            <person name="Henrissat B."/>
            <person name="Hibbett D."/>
            <person name="Martinez A.T."/>
            <person name="Grigoriev I.V."/>
        </authorList>
    </citation>
    <scope>NUCLEOTIDE SEQUENCE</scope>
    <source>
        <strain evidence="2">CBS 247.69</strain>
    </source>
</reference>
<keyword evidence="1" id="KW-0812">Transmembrane</keyword>
<keyword evidence="1" id="KW-0472">Membrane</keyword>
<feature type="transmembrane region" description="Helical" evidence="1">
    <location>
        <begin position="30"/>
        <end position="54"/>
    </location>
</feature>
<evidence type="ECO:0000313" key="3">
    <source>
        <dbReference type="Proteomes" id="UP000807353"/>
    </source>
</evidence>
<comment type="caution">
    <text evidence="2">The sequence shown here is derived from an EMBL/GenBank/DDBJ whole genome shotgun (WGS) entry which is preliminary data.</text>
</comment>
<protein>
    <submittedName>
        <fullName evidence="2">Uncharacterized protein</fullName>
    </submittedName>
</protein>
<dbReference type="EMBL" id="MU150285">
    <property type="protein sequence ID" value="KAF9461357.1"/>
    <property type="molecule type" value="Genomic_DNA"/>
</dbReference>
<keyword evidence="1" id="KW-1133">Transmembrane helix</keyword>
<dbReference type="Proteomes" id="UP000807353">
    <property type="component" value="Unassembled WGS sequence"/>
</dbReference>
<accession>A0A9P5Y0T4</accession>
<name>A0A9P5Y0T4_9AGAR</name>
<proteinExistence type="predicted"/>
<evidence type="ECO:0000256" key="1">
    <source>
        <dbReference type="SAM" id="Phobius"/>
    </source>
</evidence>
<organism evidence="2 3">
    <name type="scientific">Collybia nuda</name>
    <dbReference type="NCBI Taxonomy" id="64659"/>
    <lineage>
        <taxon>Eukaryota</taxon>
        <taxon>Fungi</taxon>
        <taxon>Dikarya</taxon>
        <taxon>Basidiomycota</taxon>
        <taxon>Agaricomycotina</taxon>
        <taxon>Agaricomycetes</taxon>
        <taxon>Agaricomycetidae</taxon>
        <taxon>Agaricales</taxon>
        <taxon>Tricholomatineae</taxon>
        <taxon>Clitocybaceae</taxon>
        <taxon>Collybia</taxon>
    </lineage>
</organism>